<accession>A0A3P3VX65</accession>
<organism evidence="7 8">
    <name type="scientific">Gulosibacter macacae</name>
    <dbReference type="NCBI Taxonomy" id="2488791"/>
    <lineage>
        <taxon>Bacteria</taxon>
        <taxon>Bacillati</taxon>
        <taxon>Actinomycetota</taxon>
        <taxon>Actinomycetes</taxon>
        <taxon>Micrococcales</taxon>
        <taxon>Microbacteriaceae</taxon>
        <taxon>Gulosibacter</taxon>
    </lineage>
</organism>
<evidence type="ECO:0000256" key="4">
    <source>
        <dbReference type="ARBA" id="ARBA00022840"/>
    </source>
</evidence>
<comment type="caution">
    <text evidence="7">The sequence shown here is derived from an EMBL/GenBank/DDBJ whole genome shotgun (WGS) entry which is preliminary data.</text>
</comment>
<dbReference type="SUPFAM" id="SSF52540">
    <property type="entry name" value="P-loop containing nucleoside triphosphate hydrolases"/>
    <property type="match status" value="2"/>
</dbReference>
<dbReference type="InterPro" id="IPR050095">
    <property type="entry name" value="ECF_ABC_transporter_ATP-bd"/>
</dbReference>
<dbReference type="Proteomes" id="UP000274391">
    <property type="component" value="Unassembled WGS sequence"/>
</dbReference>
<dbReference type="GO" id="GO:0043190">
    <property type="term" value="C:ATP-binding cassette (ABC) transporter complex"/>
    <property type="evidence" value="ECO:0007669"/>
    <property type="project" value="TreeGrafter"/>
</dbReference>
<feature type="region of interest" description="Disordered" evidence="5">
    <location>
        <begin position="308"/>
        <end position="330"/>
    </location>
</feature>
<keyword evidence="2" id="KW-0813">Transport</keyword>
<dbReference type="InterPro" id="IPR027417">
    <property type="entry name" value="P-loop_NTPase"/>
</dbReference>
<keyword evidence="3" id="KW-0547">Nucleotide-binding</keyword>
<dbReference type="Pfam" id="PF00005">
    <property type="entry name" value="ABC_tran"/>
    <property type="match status" value="2"/>
</dbReference>
<evidence type="ECO:0000313" key="7">
    <source>
        <dbReference type="EMBL" id="RRJ87054.1"/>
    </source>
</evidence>
<dbReference type="PANTHER" id="PTHR43553:SF24">
    <property type="entry name" value="ENERGY-COUPLING FACTOR TRANSPORTER ATP-BINDING PROTEIN ECFA1"/>
    <property type="match status" value="1"/>
</dbReference>
<dbReference type="PANTHER" id="PTHR43553">
    <property type="entry name" value="HEAVY METAL TRANSPORTER"/>
    <property type="match status" value="1"/>
</dbReference>
<feature type="domain" description="ABC transporter" evidence="6">
    <location>
        <begin position="8"/>
        <end position="249"/>
    </location>
</feature>
<dbReference type="PROSITE" id="PS00211">
    <property type="entry name" value="ABC_TRANSPORTER_1"/>
    <property type="match status" value="1"/>
</dbReference>
<proteinExistence type="inferred from homology"/>
<keyword evidence="8" id="KW-1185">Reference proteome</keyword>
<protein>
    <submittedName>
        <fullName evidence="7">ATP-binding cassette domain-containing protein</fullName>
    </submittedName>
</protein>
<evidence type="ECO:0000256" key="2">
    <source>
        <dbReference type="ARBA" id="ARBA00022448"/>
    </source>
</evidence>
<evidence type="ECO:0000256" key="1">
    <source>
        <dbReference type="ARBA" id="ARBA00005417"/>
    </source>
</evidence>
<evidence type="ECO:0000256" key="5">
    <source>
        <dbReference type="SAM" id="MobiDB-lite"/>
    </source>
</evidence>
<dbReference type="InterPro" id="IPR015856">
    <property type="entry name" value="ABC_transpr_CbiO/EcfA_su"/>
</dbReference>
<dbReference type="InterPro" id="IPR003593">
    <property type="entry name" value="AAA+_ATPase"/>
</dbReference>
<evidence type="ECO:0000313" key="8">
    <source>
        <dbReference type="Proteomes" id="UP000274391"/>
    </source>
</evidence>
<gene>
    <name evidence="7" type="ORF">EG850_06540</name>
</gene>
<dbReference type="OrthoDB" id="501320at2"/>
<dbReference type="RefSeq" id="WP_124971734.1">
    <property type="nucleotide sequence ID" value="NZ_RQVS01000006.1"/>
</dbReference>
<dbReference type="CDD" id="cd03225">
    <property type="entry name" value="ABC_cobalt_CbiO_domain1"/>
    <property type="match status" value="2"/>
</dbReference>
<dbReference type="AlphaFoldDB" id="A0A3P3VX65"/>
<dbReference type="GO" id="GO:0016887">
    <property type="term" value="F:ATP hydrolysis activity"/>
    <property type="evidence" value="ECO:0007669"/>
    <property type="project" value="InterPro"/>
</dbReference>
<dbReference type="EMBL" id="RQVS01000006">
    <property type="protein sequence ID" value="RRJ87054.1"/>
    <property type="molecule type" value="Genomic_DNA"/>
</dbReference>
<dbReference type="InterPro" id="IPR017871">
    <property type="entry name" value="ABC_transporter-like_CS"/>
</dbReference>
<reference evidence="7 8" key="1">
    <citation type="submission" date="2018-11" db="EMBL/GenBank/DDBJ databases">
        <title>YIM 102482-1 draft genome.</title>
        <authorList>
            <person name="Li G."/>
            <person name="Jiang Y."/>
        </authorList>
    </citation>
    <scope>NUCLEOTIDE SEQUENCE [LARGE SCALE GENOMIC DNA]</scope>
    <source>
        <strain evidence="7 8">YIM 102482-1</strain>
    </source>
</reference>
<keyword evidence="4 7" id="KW-0067">ATP-binding</keyword>
<evidence type="ECO:0000256" key="3">
    <source>
        <dbReference type="ARBA" id="ARBA00022741"/>
    </source>
</evidence>
<dbReference type="NCBIfam" id="NF010167">
    <property type="entry name" value="PRK13648.1"/>
    <property type="match status" value="2"/>
</dbReference>
<sequence>MSDAAPLIRVDQVSITHRDAVRPTPAWVSFTVERGEALLILGPSGCGKSTLALALNGLIPKDVWATVDGTIELAGDDLSSLSMAEASARVAMVFQDPDAQIVTSTVFDEVVFGAENLCVPAAEVEARVERALRSVGLWNRHADSPDVLSGGGRQRLAIAAAIAQGSPLVVLDEPTANLDPRGAREVYDVLGALVAAGEIGVVLVEHNLDEALRVATRVLVLDQSGRPVLSGTPREVFLDAAPLLSELGVWQPVAALAGGHLRDAGLAVGTPLTIAELRAGVLGLGVAAGSPEPLAPRATEGSARAAAVVEPATSEPATSEPTASEATAPEPITTKAPAQELASDLQAPASLSLEPHLVVRELKVVRAGRILLDRVSLTINRGAFVAVVGPNGAGKTTLLQSLAGIETPPRGTVRVDDRDLARLRARELRDRIGYVFQNPEHQFLASTVRDELSLELRTQGFDVAAIDARVAASLERFGLDEVAELHPFLLSGGQKRRLSVATALVSGAPCLVLDEPTFGQDRARAAELVAVLAELHATGTTIIMATHDLQLAADVADQLVVVDEARIAASGPTAEVIASGVLEAVGLDRPPLAQAFRDVPGLREVIRMRDLPGVTS</sequence>
<dbReference type="Gene3D" id="3.40.50.300">
    <property type="entry name" value="P-loop containing nucleotide triphosphate hydrolases"/>
    <property type="match status" value="2"/>
</dbReference>
<feature type="compositionally biased region" description="Low complexity" evidence="5">
    <location>
        <begin position="310"/>
        <end position="330"/>
    </location>
</feature>
<evidence type="ECO:0000259" key="6">
    <source>
        <dbReference type="PROSITE" id="PS50893"/>
    </source>
</evidence>
<name>A0A3P3VX65_9MICO</name>
<dbReference type="SMART" id="SM00382">
    <property type="entry name" value="AAA"/>
    <property type="match status" value="2"/>
</dbReference>
<feature type="domain" description="ABC transporter" evidence="6">
    <location>
        <begin position="357"/>
        <end position="589"/>
    </location>
</feature>
<dbReference type="GO" id="GO:0005524">
    <property type="term" value="F:ATP binding"/>
    <property type="evidence" value="ECO:0007669"/>
    <property type="project" value="UniProtKB-KW"/>
</dbReference>
<dbReference type="GO" id="GO:0042626">
    <property type="term" value="F:ATPase-coupled transmembrane transporter activity"/>
    <property type="evidence" value="ECO:0007669"/>
    <property type="project" value="TreeGrafter"/>
</dbReference>
<comment type="similarity">
    <text evidence="1">Belongs to the ABC transporter superfamily.</text>
</comment>
<dbReference type="PROSITE" id="PS50893">
    <property type="entry name" value="ABC_TRANSPORTER_2"/>
    <property type="match status" value="2"/>
</dbReference>
<dbReference type="InterPro" id="IPR003439">
    <property type="entry name" value="ABC_transporter-like_ATP-bd"/>
</dbReference>